<dbReference type="GO" id="GO:0046872">
    <property type="term" value="F:metal ion binding"/>
    <property type="evidence" value="ECO:0007669"/>
    <property type="project" value="UniProtKB-KW"/>
</dbReference>
<dbReference type="GO" id="GO:0006298">
    <property type="term" value="P:mismatch repair"/>
    <property type="evidence" value="ECO:0007669"/>
    <property type="project" value="TreeGrafter"/>
</dbReference>
<dbReference type="InterPro" id="IPR001352">
    <property type="entry name" value="RNase_HII/HIII"/>
</dbReference>
<comment type="caution">
    <text evidence="14">The sequence shown here is derived from an EMBL/GenBank/DDBJ whole genome shotgun (WGS) entry which is preliminary data.</text>
</comment>
<keyword evidence="9 11" id="KW-0378">Hydrolase</keyword>
<dbReference type="InterPro" id="IPR024567">
    <property type="entry name" value="RNase_HII/HIII_dom"/>
</dbReference>
<dbReference type="Proteomes" id="UP000034589">
    <property type="component" value="Unassembled WGS sequence"/>
</dbReference>
<dbReference type="PANTHER" id="PTHR10954">
    <property type="entry name" value="RIBONUCLEASE H2 SUBUNIT A"/>
    <property type="match status" value="1"/>
</dbReference>
<keyword evidence="7 11" id="KW-0479">Metal-binding</keyword>
<dbReference type="EMBL" id="LCPV01000006">
    <property type="protein sequence ID" value="KKW07846.1"/>
    <property type="molecule type" value="Genomic_DNA"/>
</dbReference>
<keyword evidence="8 11" id="KW-0255">Endonuclease</keyword>
<dbReference type="PROSITE" id="PS51975">
    <property type="entry name" value="RNASE_H_2"/>
    <property type="match status" value="1"/>
</dbReference>
<evidence type="ECO:0000256" key="11">
    <source>
        <dbReference type="PROSITE-ProRule" id="PRU01319"/>
    </source>
</evidence>
<name>A0A0G1VMY7_9BACT</name>
<comment type="function">
    <text evidence="2 12">Endonuclease that specifically degrades the RNA of RNA-DNA hybrids.</text>
</comment>
<dbReference type="CDD" id="cd07182">
    <property type="entry name" value="RNase_HII_bacteria_HII_like"/>
    <property type="match status" value="1"/>
</dbReference>
<comment type="subcellular location">
    <subcellularLocation>
        <location evidence="3">Cytoplasm</location>
    </subcellularLocation>
</comment>
<dbReference type="GO" id="GO:0005737">
    <property type="term" value="C:cytoplasm"/>
    <property type="evidence" value="ECO:0007669"/>
    <property type="project" value="UniProtKB-SubCell"/>
</dbReference>
<dbReference type="SUPFAM" id="SSF53098">
    <property type="entry name" value="Ribonuclease H-like"/>
    <property type="match status" value="1"/>
</dbReference>
<dbReference type="Gene3D" id="3.30.420.10">
    <property type="entry name" value="Ribonuclease H-like superfamily/Ribonuclease H"/>
    <property type="match status" value="1"/>
</dbReference>
<evidence type="ECO:0000256" key="12">
    <source>
        <dbReference type="RuleBase" id="RU003515"/>
    </source>
</evidence>
<evidence type="ECO:0000256" key="3">
    <source>
        <dbReference type="ARBA" id="ARBA00004496"/>
    </source>
</evidence>
<evidence type="ECO:0000256" key="1">
    <source>
        <dbReference type="ARBA" id="ARBA00000077"/>
    </source>
</evidence>
<protein>
    <recommendedName>
        <fullName evidence="12">Ribonuclease</fullName>
        <ecNumber evidence="12">3.1.26.4</ecNumber>
    </recommendedName>
</protein>
<dbReference type="PATRIC" id="fig|1618675.3.peg.106"/>
<comment type="similarity">
    <text evidence="4">Belongs to the RNase HII family. RnhC subfamily.</text>
</comment>
<dbReference type="GO" id="GO:0043137">
    <property type="term" value="P:DNA replication, removal of RNA primer"/>
    <property type="evidence" value="ECO:0007669"/>
    <property type="project" value="TreeGrafter"/>
</dbReference>
<feature type="domain" description="RNase H type-2" evidence="13">
    <location>
        <begin position="2"/>
        <end position="208"/>
    </location>
</feature>
<dbReference type="GO" id="GO:0004523">
    <property type="term" value="F:RNA-DNA hybrid ribonuclease activity"/>
    <property type="evidence" value="ECO:0007669"/>
    <property type="project" value="UniProtKB-UniRule"/>
</dbReference>
<feature type="binding site" evidence="11">
    <location>
        <position position="8"/>
    </location>
    <ligand>
        <name>a divalent metal cation</name>
        <dbReference type="ChEBI" id="CHEBI:60240"/>
    </ligand>
</feature>
<comment type="catalytic activity">
    <reaction evidence="1 11 12">
        <text>Endonucleolytic cleavage to 5'-phosphomonoester.</text>
        <dbReference type="EC" id="3.1.26.4"/>
    </reaction>
</comment>
<evidence type="ECO:0000256" key="8">
    <source>
        <dbReference type="ARBA" id="ARBA00022759"/>
    </source>
</evidence>
<keyword evidence="6 11" id="KW-0540">Nuclease</keyword>
<evidence type="ECO:0000256" key="7">
    <source>
        <dbReference type="ARBA" id="ARBA00022723"/>
    </source>
</evidence>
<evidence type="ECO:0000256" key="2">
    <source>
        <dbReference type="ARBA" id="ARBA00004065"/>
    </source>
</evidence>
<keyword evidence="10" id="KW-0464">Manganese</keyword>
<reference evidence="14 15" key="1">
    <citation type="journal article" date="2015" name="Nature">
        <title>rRNA introns, odd ribosomes, and small enigmatic genomes across a large radiation of phyla.</title>
        <authorList>
            <person name="Brown C.T."/>
            <person name="Hug L.A."/>
            <person name="Thomas B.C."/>
            <person name="Sharon I."/>
            <person name="Castelle C.J."/>
            <person name="Singh A."/>
            <person name="Wilkins M.J."/>
            <person name="Williams K.H."/>
            <person name="Banfield J.F."/>
        </authorList>
    </citation>
    <scope>NUCLEOTIDE SEQUENCE [LARGE SCALE GENOMIC DNA]</scope>
</reference>
<dbReference type="InterPro" id="IPR036397">
    <property type="entry name" value="RNaseH_sf"/>
</dbReference>
<dbReference type="EC" id="3.1.26.4" evidence="12"/>
<dbReference type="InterPro" id="IPR012337">
    <property type="entry name" value="RNaseH-like_sf"/>
</dbReference>
<proteinExistence type="inferred from homology"/>
<dbReference type="GO" id="GO:0032299">
    <property type="term" value="C:ribonuclease H2 complex"/>
    <property type="evidence" value="ECO:0007669"/>
    <property type="project" value="TreeGrafter"/>
</dbReference>
<accession>A0A0G1VMY7</accession>
<dbReference type="AlphaFoldDB" id="A0A0G1VMY7"/>
<organism evidence="14 15">
    <name type="scientific">Candidatus Kaiserbacteria bacterium GW2011_GWC2_49_12</name>
    <dbReference type="NCBI Taxonomy" id="1618675"/>
    <lineage>
        <taxon>Bacteria</taxon>
        <taxon>Candidatus Kaiseribacteriota</taxon>
    </lineage>
</organism>
<feature type="binding site" evidence="11">
    <location>
        <position position="118"/>
    </location>
    <ligand>
        <name>a divalent metal cation</name>
        <dbReference type="ChEBI" id="CHEBI:60240"/>
    </ligand>
</feature>
<evidence type="ECO:0000256" key="6">
    <source>
        <dbReference type="ARBA" id="ARBA00022722"/>
    </source>
</evidence>
<evidence type="ECO:0000313" key="14">
    <source>
        <dbReference type="EMBL" id="KKW07846.1"/>
    </source>
</evidence>
<gene>
    <name evidence="14" type="ORF">UY39_C0006G0005</name>
</gene>
<dbReference type="GO" id="GO:0003723">
    <property type="term" value="F:RNA binding"/>
    <property type="evidence" value="ECO:0007669"/>
    <property type="project" value="UniProtKB-UniRule"/>
</dbReference>
<dbReference type="InterPro" id="IPR022898">
    <property type="entry name" value="RNase_HII"/>
</dbReference>
<evidence type="ECO:0000256" key="10">
    <source>
        <dbReference type="ARBA" id="ARBA00023211"/>
    </source>
</evidence>
<dbReference type="PANTHER" id="PTHR10954:SF23">
    <property type="entry name" value="RIBONUCLEASE"/>
    <property type="match status" value="1"/>
</dbReference>
<dbReference type="Pfam" id="PF01351">
    <property type="entry name" value="RNase_HII"/>
    <property type="match status" value="1"/>
</dbReference>
<keyword evidence="5" id="KW-0963">Cytoplasm</keyword>
<evidence type="ECO:0000259" key="13">
    <source>
        <dbReference type="PROSITE" id="PS51975"/>
    </source>
</evidence>
<evidence type="ECO:0000256" key="4">
    <source>
        <dbReference type="ARBA" id="ARBA00008378"/>
    </source>
</evidence>
<sequence length="208" mass="23324">MRWVIGVDEAGRGPLAGPVAVGAVMVPEDFDVLRTFPAVKDSKQLSPQKRSEIYKEVIVRAETGDIRFCVRFSNSKHIDTFGITRAVSRAIADSVRFLTGNDDEKSLPSPKNVRILLDGLLRAPGEYEQETIIHGDVLVPLISLASIVAKVRRDARMRRFALRFPEYGFENHKGYGTRMHRAAIRKFGLCTLHRSTFCKNLLIGEKTV</sequence>
<feature type="binding site" evidence="11">
    <location>
        <position position="9"/>
    </location>
    <ligand>
        <name>a divalent metal cation</name>
        <dbReference type="ChEBI" id="CHEBI:60240"/>
    </ligand>
</feature>
<evidence type="ECO:0000256" key="9">
    <source>
        <dbReference type="ARBA" id="ARBA00022801"/>
    </source>
</evidence>
<comment type="cofactor">
    <cofactor evidence="11">
        <name>Mn(2+)</name>
        <dbReference type="ChEBI" id="CHEBI:29035"/>
    </cofactor>
    <cofactor evidence="11">
        <name>Mg(2+)</name>
        <dbReference type="ChEBI" id="CHEBI:18420"/>
    </cofactor>
    <text evidence="11">Manganese or magnesium. Binds 1 divalent metal ion per monomer in the absence of substrate. May bind a second metal ion after substrate binding.</text>
</comment>
<evidence type="ECO:0000313" key="15">
    <source>
        <dbReference type="Proteomes" id="UP000034589"/>
    </source>
</evidence>
<evidence type="ECO:0000256" key="5">
    <source>
        <dbReference type="ARBA" id="ARBA00022490"/>
    </source>
</evidence>
<dbReference type="NCBIfam" id="NF000595">
    <property type="entry name" value="PRK00015.1-3"/>
    <property type="match status" value="1"/>
</dbReference>